<feature type="domain" description="ABC transporter" evidence="6">
    <location>
        <begin position="6"/>
        <end position="231"/>
    </location>
</feature>
<dbReference type="Pfam" id="PF00005">
    <property type="entry name" value="ABC_tran"/>
    <property type="match status" value="1"/>
</dbReference>
<dbReference type="InterPro" id="IPR027417">
    <property type="entry name" value="P-loop_NTPase"/>
</dbReference>
<dbReference type="PROSITE" id="PS50893">
    <property type="entry name" value="ABC_TRANSPORTER_2"/>
    <property type="match status" value="1"/>
</dbReference>
<keyword evidence="3" id="KW-0547">Nucleotide-binding</keyword>
<dbReference type="RefSeq" id="WP_236863447.1">
    <property type="nucleotide sequence ID" value="NZ_BAABAZ010000012.1"/>
</dbReference>
<dbReference type="Gene3D" id="3.40.50.300">
    <property type="entry name" value="P-loop containing nucleotide triphosphate hydrolases"/>
    <property type="match status" value="1"/>
</dbReference>
<comment type="subcellular location">
    <subcellularLocation>
        <location evidence="1">Cell membrane</location>
        <topology evidence="1">Peripheral membrane protein</topology>
    </subcellularLocation>
</comment>
<accession>A0ABP8ENH8</accession>
<dbReference type="EMBL" id="BAABAZ010000012">
    <property type="protein sequence ID" value="GAA4285480.1"/>
    <property type="molecule type" value="Genomic_DNA"/>
</dbReference>
<dbReference type="SMART" id="SM00382">
    <property type="entry name" value="AAA"/>
    <property type="match status" value="1"/>
</dbReference>
<dbReference type="PROSITE" id="PS00211">
    <property type="entry name" value="ABC_TRANSPORTER_1"/>
    <property type="match status" value="1"/>
</dbReference>
<keyword evidence="2" id="KW-0813">Transport</keyword>
<gene>
    <name evidence="7" type="ORF">GCM10022261_30110</name>
</gene>
<reference evidence="8" key="1">
    <citation type="journal article" date="2019" name="Int. J. Syst. Evol. Microbiol.">
        <title>The Global Catalogue of Microorganisms (GCM) 10K type strain sequencing project: providing services to taxonomists for standard genome sequencing and annotation.</title>
        <authorList>
            <consortium name="The Broad Institute Genomics Platform"/>
            <consortium name="The Broad Institute Genome Sequencing Center for Infectious Disease"/>
            <person name="Wu L."/>
            <person name="Ma J."/>
        </authorList>
    </citation>
    <scope>NUCLEOTIDE SEQUENCE [LARGE SCALE GENOMIC DNA]</scope>
    <source>
        <strain evidence="8">JCM 17458</strain>
    </source>
</reference>
<dbReference type="Proteomes" id="UP001501586">
    <property type="component" value="Unassembled WGS sequence"/>
</dbReference>
<evidence type="ECO:0000256" key="4">
    <source>
        <dbReference type="ARBA" id="ARBA00022840"/>
    </source>
</evidence>
<dbReference type="InterPro" id="IPR003593">
    <property type="entry name" value="AAA+_ATPase"/>
</dbReference>
<sequence>MQAPPLEISELGYSYGRHEAIRDVSLSARPGTVHAVLGPNGAGKSTTIACAVGLLRPDRGTVRIFGADPVSDHTCTAGVTGVMLQDGGLPMASRPLQALEHLARMYRDPLPVGEIAERLGITGFSRRTIRRLSGGQRQRVGLAAALIGRPRLVFLDEPTAGLDPQASLVVREVIGELRADGVAVVLTTHDIDDAQQLADHVTIIDHGVVIAAGTPAGLMDAEEGSQTLCLRSCRTPSPELLRRLARFGAVSISGEETTIIGNFGPRELAAVTAALAEHDASVLEFALHGRTLNDVFLDLTGRELR</sequence>
<dbReference type="CDD" id="cd03230">
    <property type="entry name" value="ABC_DR_subfamily_A"/>
    <property type="match status" value="1"/>
</dbReference>
<organism evidence="7 8">
    <name type="scientific">Brevibacterium daeguense</name>
    <dbReference type="NCBI Taxonomy" id="909936"/>
    <lineage>
        <taxon>Bacteria</taxon>
        <taxon>Bacillati</taxon>
        <taxon>Actinomycetota</taxon>
        <taxon>Actinomycetes</taxon>
        <taxon>Micrococcales</taxon>
        <taxon>Brevibacteriaceae</taxon>
        <taxon>Brevibacterium</taxon>
    </lineage>
</organism>
<dbReference type="PANTHER" id="PTHR42711">
    <property type="entry name" value="ABC TRANSPORTER ATP-BINDING PROTEIN"/>
    <property type="match status" value="1"/>
</dbReference>
<dbReference type="PANTHER" id="PTHR42711:SF16">
    <property type="entry name" value="ABC TRANSPORTER ATP-BINDING PROTEIN"/>
    <property type="match status" value="1"/>
</dbReference>
<protein>
    <submittedName>
        <fullName evidence="7">ABC transporter ATP-binding protein</fullName>
    </submittedName>
</protein>
<keyword evidence="4 7" id="KW-0067">ATP-binding</keyword>
<evidence type="ECO:0000256" key="2">
    <source>
        <dbReference type="ARBA" id="ARBA00022448"/>
    </source>
</evidence>
<dbReference type="SUPFAM" id="SSF52540">
    <property type="entry name" value="P-loop containing nucleoside triphosphate hydrolases"/>
    <property type="match status" value="1"/>
</dbReference>
<dbReference type="GO" id="GO:0005524">
    <property type="term" value="F:ATP binding"/>
    <property type="evidence" value="ECO:0007669"/>
    <property type="project" value="UniProtKB-KW"/>
</dbReference>
<evidence type="ECO:0000256" key="1">
    <source>
        <dbReference type="ARBA" id="ARBA00004202"/>
    </source>
</evidence>
<evidence type="ECO:0000259" key="6">
    <source>
        <dbReference type="PROSITE" id="PS50893"/>
    </source>
</evidence>
<evidence type="ECO:0000256" key="5">
    <source>
        <dbReference type="ARBA" id="ARBA00023251"/>
    </source>
</evidence>
<comment type="caution">
    <text evidence="7">The sequence shown here is derived from an EMBL/GenBank/DDBJ whole genome shotgun (WGS) entry which is preliminary data.</text>
</comment>
<keyword evidence="5" id="KW-0046">Antibiotic resistance</keyword>
<dbReference type="InterPro" id="IPR003439">
    <property type="entry name" value="ABC_transporter-like_ATP-bd"/>
</dbReference>
<proteinExistence type="predicted"/>
<keyword evidence="8" id="KW-1185">Reference proteome</keyword>
<evidence type="ECO:0000313" key="7">
    <source>
        <dbReference type="EMBL" id="GAA4285480.1"/>
    </source>
</evidence>
<evidence type="ECO:0000256" key="3">
    <source>
        <dbReference type="ARBA" id="ARBA00022741"/>
    </source>
</evidence>
<dbReference type="InterPro" id="IPR017871">
    <property type="entry name" value="ABC_transporter-like_CS"/>
</dbReference>
<dbReference type="InterPro" id="IPR050763">
    <property type="entry name" value="ABC_transporter_ATP-binding"/>
</dbReference>
<evidence type="ECO:0000313" key="8">
    <source>
        <dbReference type="Proteomes" id="UP001501586"/>
    </source>
</evidence>
<name>A0ABP8ENH8_9MICO</name>